<keyword evidence="2" id="KW-1185">Reference proteome</keyword>
<evidence type="ECO:0000313" key="1">
    <source>
        <dbReference type="EMBL" id="KAF3845509.1"/>
    </source>
</evidence>
<dbReference type="Gene3D" id="3.90.1150.170">
    <property type="match status" value="1"/>
</dbReference>
<dbReference type="EMBL" id="JAAKFY010000015">
    <property type="protein sequence ID" value="KAF3845509.1"/>
    <property type="molecule type" value="Genomic_DNA"/>
</dbReference>
<protein>
    <submittedName>
        <fullName evidence="1">Uncharacterized protein</fullName>
    </submittedName>
</protein>
<comment type="caution">
    <text evidence="1">The sequence shown here is derived from an EMBL/GenBank/DDBJ whole genome shotgun (WGS) entry which is preliminary data.</text>
</comment>
<accession>A0A7J5Y9R9</accession>
<gene>
    <name evidence="1" type="ORF">F7725_008672</name>
</gene>
<proteinExistence type="predicted"/>
<dbReference type="Proteomes" id="UP000518266">
    <property type="component" value="Unassembled WGS sequence"/>
</dbReference>
<dbReference type="AlphaFoldDB" id="A0A7J5Y9R9"/>
<name>A0A7J5Y9R9_DISMA</name>
<dbReference type="OrthoDB" id="392571at2759"/>
<sequence>MEKVELRVWCSPEEEEEEGKRKRRGMTEQRQLLTLLLWWRKNVEQEGEEAIVATSRAKQRGRDSPTWKVWKWQTCFHSHDPAELPDMNDPLIDHSEGQLFLNEAFKIIIEEVLCKGTDVKQKVCEWKEPEDLALLLDLELRAGGSHNRGSYRE</sequence>
<organism evidence="1 2">
    <name type="scientific">Dissostichus mawsoni</name>
    <name type="common">Antarctic cod</name>
    <dbReference type="NCBI Taxonomy" id="36200"/>
    <lineage>
        <taxon>Eukaryota</taxon>
        <taxon>Metazoa</taxon>
        <taxon>Chordata</taxon>
        <taxon>Craniata</taxon>
        <taxon>Vertebrata</taxon>
        <taxon>Euteleostomi</taxon>
        <taxon>Actinopterygii</taxon>
        <taxon>Neopterygii</taxon>
        <taxon>Teleostei</taxon>
        <taxon>Neoteleostei</taxon>
        <taxon>Acanthomorphata</taxon>
        <taxon>Eupercaria</taxon>
        <taxon>Perciformes</taxon>
        <taxon>Notothenioidei</taxon>
        <taxon>Nototheniidae</taxon>
        <taxon>Dissostichus</taxon>
    </lineage>
</organism>
<evidence type="ECO:0000313" key="2">
    <source>
        <dbReference type="Proteomes" id="UP000518266"/>
    </source>
</evidence>
<reference evidence="1 2" key="1">
    <citation type="submission" date="2020-03" db="EMBL/GenBank/DDBJ databases">
        <title>Dissostichus mawsoni Genome sequencing and assembly.</title>
        <authorList>
            <person name="Park H."/>
        </authorList>
    </citation>
    <scope>NUCLEOTIDE SEQUENCE [LARGE SCALE GENOMIC DNA]</scope>
    <source>
        <strain evidence="1">DM0001</strain>
        <tissue evidence="1">Muscle</tissue>
    </source>
</reference>